<dbReference type="InterPro" id="IPR012933">
    <property type="entry name" value="HicA_mRNA_interferase"/>
</dbReference>
<sequence length="60" mass="6962">MRSREIMELIRADGWFLVEVKGSHHQFRHFTKKGRVTVPHPRSNLPIGTVNSILRQAGLR</sequence>
<dbReference type="InterPro" id="IPR038570">
    <property type="entry name" value="HicA_sf"/>
</dbReference>
<accession>A0A127MLP4</accession>
<evidence type="ECO:0000256" key="1">
    <source>
        <dbReference type="ARBA" id="ARBA00006620"/>
    </source>
</evidence>
<keyword evidence="6" id="KW-0694">RNA-binding</keyword>
<keyword evidence="4" id="KW-0255">Endonuclease</keyword>
<name>A0A127MLP4_9PSED</name>
<comment type="similarity">
    <text evidence="1">Belongs to the HicA mRNA interferase family.</text>
</comment>
<dbReference type="Proteomes" id="UP000077748">
    <property type="component" value="Chromosome"/>
</dbReference>
<dbReference type="GO" id="GO:0004519">
    <property type="term" value="F:endonuclease activity"/>
    <property type="evidence" value="ECO:0007669"/>
    <property type="project" value="UniProtKB-KW"/>
</dbReference>
<dbReference type="Pfam" id="PF07927">
    <property type="entry name" value="HicA_toxin"/>
    <property type="match status" value="1"/>
</dbReference>
<dbReference type="GeneID" id="72993844"/>
<evidence type="ECO:0000313" key="10">
    <source>
        <dbReference type="Proteomes" id="UP000077748"/>
    </source>
</evidence>
<dbReference type="GO" id="GO:0016787">
    <property type="term" value="F:hydrolase activity"/>
    <property type="evidence" value="ECO:0007669"/>
    <property type="project" value="UniProtKB-KW"/>
</dbReference>
<organism evidence="8 10">
    <name type="scientific">Pseudomonas citronellolis</name>
    <dbReference type="NCBI Taxonomy" id="53408"/>
    <lineage>
        <taxon>Bacteria</taxon>
        <taxon>Pseudomonadati</taxon>
        <taxon>Pseudomonadota</taxon>
        <taxon>Gammaproteobacteria</taxon>
        <taxon>Pseudomonadales</taxon>
        <taxon>Pseudomonadaceae</taxon>
        <taxon>Pseudomonas</taxon>
    </lineage>
</organism>
<keyword evidence="7" id="KW-0346">Stress response</keyword>
<evidence type="ECO:0000256" key="3">
    <source>
        <dbReference type="ARBA" id="ARBA00022722"/>
    </source>
</evidence>
<evidence type="ECO:0000256" key="6">
    <source>
        <dbReference type="ARBA" id="ARBA00022884"/>
    </source>
</evidence>
<dbReference type="GO" id="GO:0003729">
    <property type="term" value="F:mRNA binding"/>
    <property type="evidence" value="ECO:0007669"/>
    <property type="project" value="InterPro"/>
</dbReference>
<keyword evidence="3" id="KW-0540">Nuclease</keyword>
<dbReference type="STRING" id="53408.A9C11_03160"/>
<dbReference type="SUPFAM" id="SSF54786">
    <property type="entry name" value="YcfA/nrd intein domain"/>
    <property type="match status" value="1"/>
</dbReference>
<dbReference type="RefSeq" id="WP_009615522.1">
    <property type="nucleotide sequence ID" value="NZ_BDGS01000001.1"/>
</dbReference>
<dbReference type="Proteomes" id="UP001220662">
    <property type="component" value="Unassembled WGS sequence"/>
</dbReference>
<gene>
    <name evidence="8" type="ORF">A9C11_03160</name>
    <name evidence="9" type="ORF">P3W55_04780</name>
</gene>
<keyword evidence="2" id="KW-1277">Toxin-antitoxin system</keyword>
<reference evidence="9" key="2">
    <citation type="submission" date="2023-03" db="EMBL/GenBank/DDBJ databases">
        <title>Draft assemblies of triclosan tolerant bacteria isolated from returned activated sludge.</title>
        <authorList>
            <person name="Van Hamelsveld S."/>
        </authorList>
    </citation>
    <scope>NUCLEOTIDE SEQUENCE</scope>
    <source>
        <strain evidence="9">GW210015_S63</strain>
    </source>
</reference>
<dbReference type="EMBL" id="CP015878">
    <property type="protein sequence ID" value="ANI13043.1"/>
    <property type="molecule type" value="Genomic_DNA"/>
</dbReference>
<evidence type="ECO:0000256" key="2">
    <source>
        <dbReference type="ARBA" id="ARBA00022649"/>
    </source>
</evidence>
<evidence type="ECO:0000256" key="7">
    <source>
        <dbReference type="ARBA" id="ARBA00023016"/>
    </source>
</evidence>
<dbReference type="KEGG" id="pcq:PcP3B5_06520"/>
<evidence type="ECO:0000256" key="4">
    <source>
        <dbReference type="ARBA" id="ARBA00022759"/>
    </source>
</evidence>
<keyword evidence="5" id="KW-0378">Hydrolase</keyword>
<dbReference type="EMBL" id="JARJLR010000096">
    <property type="protein sequence ID" value="MDF3841020.1"/>
    <property type="molecule type" value="Genomic_DNA"/>
</dbReference>
<proteinExistence type="inferred from homology"/>
<evidence type="ECO:0000313" key="9">
    <source>
        <dbReference type="EMBL" id="MDF3841020.1"/>
    </source>
</evidence>
<evidence type="ECO:0000256" key="5">
    <source>
        <dbReference type="ARBA" id="ARBA00022801"/>
    </source>
</evidence>
<dbReference type="AlphaFoldDB" id="A0A127MLP4"/>
<dbReference type="Gene3D" id="3.30.920.30">
    <property type="entry name" value="Hypothetical protein"/>
    <property type="match status" value="1"/>
</dbReference>
<protein>
    <submittedName>
        <fullName evidence="9">Type II toxin-antitoxin system HicA family toxin</fullName>
    </submittedName>
</protein>
<reference evidence="8 10" key="1">
    <citation type="submission" date="2016-05" db="EMBL/GenBank/DDBJ databases">
        <title>Genome Sequence of Pseudomonas citronellolis Strain SJTE-3, an Estrogens and Persistent Organic Pollutants degradation strain.</title>
        <authorList>
            <person name="Liang R."/>
        </authorList>
    </citation>
    <scope>NUCLEOTIDE SEQUENCE [LARGE SCALE GENOMIC DNA]</scope>
    <source>
        <strain evidence="8 10">SJTE-3</strain>
    </source>
</reference>
<evidence type="ECO:0000313" key="8">
    <source>
        <dbReference type="EMBL" id="ANI13043.1"/>
    </source>
</evidence>